<evidence type="ECO:0000256" key="2">
    <source>
        <dbReference type="ARBA" id="ARBA00023125"/>
    </source>
</evidence>
<dbReference type="PRINTS" id="PR00034">
    <property type="entry name" value="HTHCRP"/>
</dbReference>
<dbReference type="SMART" id="SM00100">
    <property type="entry name" value="cNMP"/>
    <property type="match status" value="1"/>
</dbReference>
<dbReference type="SMART" id="SM00419">
    <property type="entry name" value="HTH_CRP"/>
    <property type="match status" value="1"/>
</dbReference>
<feature type="domain" description="Cyclic nucleotide-binding" evidence="4">
    <location>
        <begin position="26"/>
        <end position="95"/>
    </location>
</feature>
<dbReference type="CDD" id="cd00038">
    <property type="entry name" value="CAP_ED"/>
    <property type="match status" value="1"/>
</dbReference>
<dbReference type="FunFam" id="1.10.10.10:FF:000028">
    <property type="entry name" value="Fumarate/nitrate reduction transcriptional regulator Fnr"/>
    <property type="match status" value="1"/>
</dbReference>
<dbReference type="SUPFAM" id="SSF51206">
    <property type="entry name" value="cAMP-binding domain-like"/>
    <property type="match status" value="1"/>
</dbReference>
<gene>
    <name evidence="6" type="ORF">METZ01_LOCUS362382</name>
</gene>
<proteinExistence type="predicted"/>
<dbReference type="Gene3D" id="1.10.10.10">
    <property type="entry name" value="Winged helix-like DNA-binding domain superfamily/Winged helix DNA-binding domain"/>
    <property type="match status" value="1"/>
</dbReference>
<dbReference type="PROSITE" id="PS51063">
    <property type="entry name" value="HTH_CRP_2"/>
    <property type="match status" value="1"/>
</dbReference>
<dbReference type="InterPro" id="IPR036388">
    <property type="entry name" value="WH-like_DNA-bd_sf"/>
</dbReference>
<dbReference type="GO" id="GO:0003677">
    <property type="term" value="F:DNA binding"/>
    <property type="evidence" value="ECO:0007669"/>
    <property type="project" value="UniProtKB-KW"/>
</dbReference>
<evidence type="ECO:0008006" key="7">
    <source>
        <dbReference type="Google" id="ProtNLM"/>
    </source>
</evidence>
<dbReference type="SUPFAM" id="SSF46785">
    <property type="entry name" value="Winged helix' DNA-binding domain"/>
    <property type="match status" value="1"/>
</dbReference>
<dbReference type="InterPro" id="IPR014710">
    <property type="entry name" value="RmlC-like_jellyroll"/>
</dbReference>
<evidence type="ECO:0000259" key="4">
    <source>
        <dbReference type="PROSITE" id="PS50042"/>
    </source>
</evidence>
<keyword evidence="2" id="KW-0238">DNA-binding</keyword>
<dbReference type="GO" id="GO:0003700">
    <property type="term" value="F:DNA-binding transcription factor activity"/>
    <property type="evidence" value="ECO:0007669"/>
    <property type="project" value="InterPro"/>
</dbReference>
<dbReference type="Pfam" id="PF00027">
    <property type="entry name" value="cNMP_binding"/>
    <property type="match status" value="1"/>
</dbReference>
<dbReference type="PANTHER" id="PTHR24567">
    <property type="entry name" value="CRP FAMILY TRANSCRIPTIONAL REGULATORY PROTEIN"/>
    <property type="match status" value="1"/>
</dbReference>
<dbReference type="Pfam" id="PF13545">
    <property type="entry name" value="HTH_Crp_2"/>
    <property type="match status" value="1"/>
</dbReference>
<dbReference type="InterPro" id="IPR012318">
    <property type="entry name" value="HTH_CRP"/>
</dbReference>
<organism evidence="6">
    <name type="scientific">marine metagenome</name>
    <dbReference type="NCBI Taxonomy" id="408172"/>
    <lineage>
        <taxon>unclassified sequences</taxon>
        <taxon>metagenomes</taxon>
        <taxon>ecological metagenomes</taxon>
    </lineage>
</organism>
<dbReference type="AlphaFoldDB" id="A0A382SK11"/>
<evidence type="ECO:0000259" key="5">
    <source>
        <dbReference type="PROSITE" id="PS51063"/>
    </source>
</evidence>
<reference evidence="6" key="1">
    <citation type="submission" date="2018-05" db="EMBL/GenBank/DDBJ databases">
        <authorList>
            <person name="Lanie J.A."/>
            <person name="Ng W.-L."/>
            <person name="Kazmierczak K.M."/>
            <person name="Andrzejewski T.M."/>
            <person name="Davidsen T.M."/>
            <person name="Wayne K.J."/>
            <person name="Tettelin H."/>
            <person name="Glass J.I."/>
            <person name="Rusch D."/>
            <person name="Podicherti R."/>
            <person name="Tsui H.-C.T."/>
            <person name="Winkler M.E."/>
        </authorList>
    </citation>
    <scope>NUCLEOTIDE SEQUENCE</scope>
</reference>
<keyword evidence="1" id="KW-0805">Transcription regulation</keyword>
<dbReference type="InterPro" id="IPR036390">
    <property type="entry name" value="WH_DNA-bd_sf"/>
</dbReference>
<dbReference type="PANTHER" id="PTHR24567:SF75">
    <property type="entry name" value="FUMARATE AND NITRATE REDUCTION REGULATORY PROTEIN"/>
    <property type="match status" value="1"/>
</dbReference>
<dbReference type="InterPro" id="IPR000595">
    <property type="entry name" value="cNMP-bd_dom"/>
</dbReference>
<dbReference type="PROSITE" id="PS00042">
    <property type="entry name" value="HTH_CRP_1"/>
    <property type="match status" value="1"/>
</dbReference>
<dbReference type="InterPro" id="IPR018490">
    <property type="entry name" value="cNMP-bd_dom_sf"/>
</dbReference>
<keyword evidence="3" id="KW-0804">Transcription</keyword>
<name>A0A382SK11_9ZZZZ</name>
<dbReference type="InterPro" id="IPR018335">
    <property type="entry name" value="Tscrpt_reg_HTH_Crp-type_CS"/>
</dbReference>
<dbReference type="Gene3D" id="2.60.120.10">
    <property type="entry name" value="Jelly Rolls"/>
    <property type="match status" value="1"/>
</dbReference>
<evidence type="ECO:0000256" key="1">
    <source>
        <dbReference type="ARBA" id="ARBA00023015"/>
    </source>
</evidence>
<dbReference type="PROSITE" id="PS50042">
    <property type="entry name" value="CNMP_BINDING_3"/>
    <property type="match status" value="1"/>
</dbReference>
<dbReference type="GO" id="GO:0005829">
    <property type="term" value="C:cytosol"/>
    <property type="evidence" value="ECO:0007669"/>
    <property type="project" value="TreeGrafter"/>
</dbReference>
<dbReference type="InterPro" id="IPR050397">
    <property type="entry name" value="Env_Response_Regulators"/>
</dbReference>
<sequence length="238" mass="27809">MSAAQIVNQEEINNRCRICKIRTYSFCRCLKDDKLEVFSRISYEKNYKDKQNIFLQSDPSDYLFNITEGNVKIYQLLDDGRIQIIGFLYPGDFFGTYKNHKYNYSAEAIGNLKTCAFEQKTLDKFMDQNHVLAKELLNQTSYELTLAQDRMTVLGKLNAVERIAKFLINISNQRKRIGWQSNPISLSMTRQDIADYLGLTIETISREFTKLKTKNIIKFISSKQMFLNDIKKLEEIAK</sequence>
<dbReference type="EMBL" id="UINC01129261">
    <property type="protein sequence ID" value="SVD09528.1"/>
    <property type="molecule type" value="Genomic_DNA"/>
</dbReference>
<feature type="domain" description="HTH crp-type" evidence="5">
    <location>
        <begin position="157"/>
        <end position="230"/>
    </location>
</feature>
<accession>A0A382SK11</accession>
<protein>
    <recommendedName>
        <fullName evidence="7">HTH crp-type domain-containing protein</fullName>
    </recommendedName>
</protein>
<evidence type="ECO:0000313" key="6">
    <source>
        <dbReference type="EMBL" id="SVD09528.1"/>
    </source>
</evidence>
<dbReference type="CDD" id="cd00092">
    <property type="entry name" value="HTH_CRP"/>
    <property type="match status" value="1"/>
</dbReference>
<evidence type="ECO:0000256" key="3">
    <source>
        <dbReference type="ARBA" id="ARBA00023163"/>
    </source>
</evidence>